<dbReference type="InterPro" id="IPR012837">
    <property type="entry name" value="NrdG"/>
</dbReference>
<dbReference type="Gene3D" id="3.20.20.70">
    <property type="entry name" value="Aldolase class I"/>
    <property type="match status" value="1"/>
</dbReference>
<dbReference type="InterPro" id="IPR034457">
    <property type="entry name" value="Organic_radical-activating"/>
</dbReference>
<dbReference type="EMBL" id="JBBMER010000004">
    <property type="protein sequence ID" value="MEQ2379684.1"/>
    <property type="molecule type" value="Genomic_DNA"/>
</dbReference>
<dbReference type="SFLD" id="SFLDF00299">
    <property type="entry name" value="anaerobic_ribonucleoside-triph"/>
    <property type="match status" value="1"/>
</dbReference>
<evidence type="ECO:0000256" key="6">
    <source>
        <dbReference type="ARBA" id="ARBA00022691"/>
    </source>
</evidence>
<dbReference type="SFLD" id="SFLDG01066">
    <property type="entry name" value="organic_radical-activating_enz"/>
    <property type="match status" value="1"/>
</dbReference>
<dbReference type="SUPFAM" id="SSF102114">
    <property type="entry name" value="Radical SAM enzymes"/>
    <property type="match status" value="1"/>
</dbReference>
<keyword evidence="10" id="KW-0411">Iron-sulfur</keyword>
<evidence type="ECO:0000256" key="2">
    <source>
        <dbReference type="ARBA" id="ARBA00003852"/>
    </source>
</evidence>
<dbReference type="InterPro" id="IPR001989">
    <property type="entry name" value="Radical_activat_CS"/>
</dbReference>
<dbReference type="NCBIfam" id="TIGR02491">
    <property type="entry name" value="NrdG"/>
    <property type="match status" value="1"/>
</dbReference>
<keyword evidence="7" id="KW-0479">Metal-binding</keyword>
<keyword evidence="6" id="KW-0949">S-adenosyl-L-methionine</keyword>
<comment type="caution">
    <text evidence="13">The sequence shown here is derived from an EMBL/GenBank/DDBJ whole genome shotgun (WGS) entry which is preliminary data.</text>
</comment>
<dbReference type="SFLD" id="SFLDS00029">
    <property type="entry name" value="Radical_SAM"/>
    <property type="match status" value="1"/>
</dbReference>
<dbReference type="PANTHER" id="PTHR30352">
    <property type="entry name" value="PYRUVATE FORMATE-LYASE-ACTIVATING ENZYME"/>
    <property type="match status" value="1"/>
</dbReference>
<name>A0ABV1BXT4_9FIRM</name>
<dbReference type="RefSeq" id="WP_116443869.1">
    <property type="nucleotide sequence ID" value="NZ_DAWDAH010000008.1"/>
</dbReference>
<dbReference type="InterPro" id="IPR058240">
    <property type="entry name" value="rSAM_sf"/>
</dbReference>
<dbReference type="SFLD" id="SFLDG01063">
    <property type="entry name" value="activating_enzymes__group_1"/>
    <property type="match status" value="1"/>
</dbReference>
<protein>
    <recommendedName>
        <fullName evidence="4 12">Anaerobic ribonucleoside-triphosphate reductase-activating protein</fullName>
        <ecNumber evidence="12">1.97.1.-</ecNumber>
    </recommendedName>
</protein>
<evidence type="ECO:0000256" key="9">
    <source>
        <dbReference type="ARBA" id="ARBA00023004"/>
    </source>
</evidence>
<keyword evidence="9" id="KW-0408">Iron</keyword>
<comment type="catalytic activity">
    <reaction evidence="11">
        <text>glycyl-[protein] + reduced [flavodoxin] + S-adenosyl-L-methionine = glycin-2-yl radical-[protein] + semiquinone [flavodoxin] + 5'-deoxyadenosine + L-methionine + H(+)</text>
        <dbReference type="Rhea" id="RHEA:61976"/>
        <dbReference type="Rhea" id="RHEA-COMP:10622"/>
        <dbReference type="Rhea" id="RHEA-COMP:14480"/>
        <dbReference type="Rhea" id="RHEA-COMP:15993"/>
        <dbReference type="Rhea" id="RHEA-COMP:15994"/>
        <dbReference type="ChEBI" id="CHEBI:15378"/>
        <dbReference type="ChEBI" id="CHEBI:17319"/>
        <dbReference type="ChEBI" id="CHEBI:29947"/>
        <dbReference type="ChEBI" id="CHEBI:32722"/>
        <dbReference type="ChEBI" id="CHEBI:57618"/>
        <dbReference type="ChEBI" id="CHEBI:57844"/>
        <dbReference type="ChEBI" id="CHEBI:59789"/>
        <dbReference type="ChEBI" id="CHEBI:140311"/>
    </reaction>
</comment>
<dbReference type="CDD" id="cd01335">
    <property type="entry name" value="Radical_SAM"/>
    <property type="match status" value="1"/>
</dbReference>
<organism evidence="13 14">
    <name type="scientific">[Lactobacillus] rogosae</name>
    <dbReference type="NCBI Taxonomy" id="706562"/>
    <lineage>
        <taxon>Bacteria</taxon>
        <taxon>Bacillati</taxon>
        <taxon>Bacillota</taxon>
        <taxon>Clostridia</taxon>
        <taxon>Lachnospirales</taxon>
        <taxon>Lachnospiraceae</taxon>
        <taxon>Lachnospira</taxon>
    </lineage>
</organism>
<evidence type="ECO:0000256" key="11">
    <source>
        <dbReference type="ARBA" id="ARBA00047365"/>
    </source>
</evidence>
<evidence type="ECO:0000256" key="12">
    <source>
        <dbReference type="PIRNR" id="PIRNR000368"/>
    </source>
</evidence>
<comment type="similarity">
    <text evidence="3 12">Belongs to the organic radical-activating enzymes family.</text>
</comment>
<gene>
    <name evidence="13" type="primary">nrdG</name>
    <name evidence="13" type="ORF">WMO14_07305</name>
</gene>
<keyword evidence="14" id="KW-1185">Reference proteome</keyword>
<evidence type="ECO:0000313" key="13">
    <source>
        <dbReference type="EMBL" id="MEQ2379684.1"/>
    </source>
</evidence>
<evidence type="ECO:0000256" key="4">
    <source>
        <dbReference type="ARBA" id="ARBA00014281"/>
    </source>
</evidence>
<dbReference type="EC" id="1.97.1.-" evidence="12"/>
<comment type="function">
    <text evidence="2 12">Activation of anaerobic ribonucleoside-triphosphate reductase under anaerobic conditions by generation of an organic free radical, using S-adenosylmethionine and reduced flavodoxin as cosubstrates to produce 5'-deoxy-adenosine.</text>
</comment>
<dbReference type="Pfam" id="PF13353">
    <property type="entry name" value="Fer4_12"/>
    <property type="match status" value="1"/>
</dbReference>
<dbReference type="PANTHER" id="PTHR30352:SF2">
    <property type="entry name" value="ANAEROBIC RIBONUCLEOSIDE-TRIPHOSPHATE REDUCTASE-ACTIVATING PROTEIN"/>
    <property type="match status" value="1"/>
</dbReference>
<evidence type="ECO:0000313" key="14">
    <source>
        <dbReference type="Proteomes" id="UP001442364"/>
    </source>
</evidence>
<dbReference type="InterPro" id="IPR007197">
    <property type="entry name" value="rSAM"/>
</dbReference>
<evidence type="ECO:0000256" key="1">
    <source>
        <dbReference type="ARBA" id="ARBA00001966"/>
    </source>
</evidence>
<comment type="cofactor">
    <cofactor evidence="1">
        <name>[4Fe-4S] cluster</name>
        <dbReference type="ChEBI" id="CHEBI:49883"/>
    </cofactor>
</comment>
<keyword evidence="8 12" id="KW-0560">Oxidoreductase</keyword>
<sequence>MNYAEIKYNDIANGPGVRTSIFVSGCTHHCKGCFNEIAWDFNYGTPFTDATISDIINSMKPDYIAGLTLLGGEPFEPANQRGLIPLLKAVKENYPAKDIWCFTGYLFDEDIMDKMYDKYPETREMLSYIDVCVDGRFVEELKDMMLKFKGSSNQRTILVQQSLKEGTVITAEEYQ</sequence>
<dbReference type="InterPro" id="IPR013785">
    <property type="entry name" value="Aldolase_TIM"/>
</dbReference>
<dbReference type="PIRSF" id="PIRSF000368">
    <property type="entry name" value="NrdG"/>
    <property type="match status" value="1"/>
</dbReference>
<dbReference type="Proteomes" id="UP001442364">
    <property type="component" value="Unassembled WGS sequence"/>
</dbReference>
<accession>A0ABV1BXT4</accession>
<reference evidence="13 14" key="1">
    <citation type="submission" date="2024-03" db="EMBL/GenBank/DDBJ databases">
        <title>Human intestinal bacterial collection.</title>
        <authorList>
            <person name="Pauvert C."/>
            <person name="Hitch T.C.A."/>
            <person name="Clavel T."/>
        </authorList>
    </citation>
    <scope>NUCLEOTIDE SEQUENCE [LARGE SCALE GENOMIC DNA]</scope>
    <source>
        <strain evidence="13 14">CLA-AA-H255</strain>
    </source>
</reference>
<dbReference type="PROSITE" id="PS01087">
    <property type="entry name" value="RADICAL_ACTIVATING"/>
    <property type="match status" value="1"/>
</dbReference>
<evidence type="ECO:0000256" key="10">
    <source>
        <dbReference type="ARBA" id="ARBA00023014"/>
    </source>
</evidence>
<proteinExistence type="inferred from homology"/>
<evidence type="ECO:0000256" key="5">
    <source>
        <dbReference type="ARBA" id="ARBA00022485"/>
    </source>
</evidence>
<evidence type="ECO:0000256" key="8">
    <source>
        <dbReference type="ARBA" id="ARBA00023002"/>
    </source>
</evidence>
<evidence type="ECO:0000256" key="7">
    <source>
        <dbReference type="ARBA" id="ARBA00022723"/>
    </source>
</evidence>
<keyword evidence="5" id="KW-0004">4Fe-4S</keyword>
<evidence type="ECO:0000256" key="3">
    <source>
        <dbReference type="ARBA" id="ARBA00009777"/>
    </source>
</evidence>